<accession>W4RRI8</accession>
<dbReference type="Pfam" id="PF14493">
    <property type="entry name" value="HTH_40"/>
    <property type="match status" value="1"/>
</dbReference>
<keyword evidence="2" id="KW-0378">Hydrolase</keyword>
<evidence type="ECO:0000259" key="1">
    <source>
        <dbReference type="Pfam" id="PF14493"/>
    </source>
</evidence>
<keyword evidence="2" id="KW-0547">Nucleotide-binding</keyword>
<dbReference type="AlphaFoldDB" id="W4RRI8"/>
<gene>
    <name evidence="2" type="ORF">JCM21738_3121</name>
</gene>
<protein>
    <submittedName>
        <fullName evidence="2">ATP-dependent DNA helicase</fullName>
    </submittedName>
</protein>
<dbReference type="GO" id="GO:0004386">
    <property type="term" value="F:helicase activity"/>
    <property type="evidence" value="ECO:0007669"/>
    <property type="project" value="UniProtKB-KW"/>
</dbReference>
<dbReference type="InterPro" id="IPR029491">
    <property type="entry name" value="Helicase_HTH"/>
</dbReference>
<dbReference type="EMBL" id="BAUW01000039">
    <property type="protein sequence ID" value="GAE46239.1"/>
    <property type="molecule type" value="Genomic_DNA"/>
</dbReference>
<evidence type="ECO:0000313" key="3">
    <source>
        <dbReference type="Proteomes" id="UP000018949"/>
    </source>
</evidence>
<evidence type="ECO:0000313" key="2">
    <source>
        <dbReference type="EMBL" id="GAE46239.1"/>
    </source>
</evidence>
<keyword evidence="3" id="KW-1185">Reference proteome</keyword>
<comment type="caution">
    <text evidence="2">The sequence shown here is derived from an EMBL/GenBank/DDBJ whole genome shotgun (WGS) entry which is preliminary data.</text>
</comment>
<name>W4RRI8_9BACI</name>
<sequence>MAEAGRDRLKPIKELLPDEVSYFMIKAFLYMSKKKVH</sequence>
<keyword evidence="2" id="KW-0067">ATP-binding</keyword>
<proteinExistence type="predicted"/>
<organism evidence="2 3">
    <name type="scientific">Mesobacillus boroniphilus JCM 21738</name>
    <dbReference type="NCBI Taxonomy" id="1294265"/>
    <lineage>
        <taxon>Bacteria</taxon>
        <taxon>Bacillati</taxon>
        <taxon>Bacillota</taxon>
        <taxon>Bacilli</taxon>
        <taxon>Bacillales</taxon>
        <taxon>Bacillaceae</taxon>
        <taxon>Mesobacillus</taxon>
    </lineage>
</organism>
<keyword evidence="2" id="KW-0347">Helicase</keyword>
<reference evidence="2 3" key="1">
    <citation type="submission" date="2013-12" db="EMBL/GenBank/DDBJ databases">
        <title>NBRP : Genome information of microbial organism related human and environment.</title>
        <authorList>
            <person name="Hattori M."/>
            <person name="Oshima K."/>
            <person name="Inaba H."/>
            <person name="Suda W."/>
            <person name="Sakamoto M."/>
            <person name="Iino T."/>
            <person name="Kitahara M."/>
            <person name="Oshida Y."/>
            <person name="Iida T."/>
            <person name="Kudo T."/>
            <person name="Itoh T."/>
            <person name="Ahmed I."/>
            <person name="Ohkuma M."/>
        </authorList>
    </citation>
    <scope>NUCLEOTIDE SEQUENCE [LARGE SCALE GENOMIC DNA]</scope>
    <source>
        <strain evidence="2 3">JCM 21738</strain>
    </source>
</reference>
<dbReference type="Proteomes" id="UP000018949">
    <property type="component" value="Unassembled WGS sequence"/>
</dbReference>
<feature type="domain" description="Helicase Helix-turn-helix" evidence="1">
    <location>
        <begin position="2"/>
        <end position="29"/>
    </location>
</feature>